<dbReference type="AlphaFoldDB" id="A0A9W6JAT0"/>
<evidence type="ECO:0000313" key="2">
    <source>
        <dbReference type="Proteomes" id="UP001143370"/>
    </source>
</evidence>
<sequence>MEKGGGAAVPAWAALLATVILRRPAQAGPRRTHGVLFDVIPALAVRAQRRRAVCFEAGTSA</sequence>
<accession>A0A9W6JAT0</accession>
<proteinExistence type="predicted"/>
<evidence type="ECO:0000313" key="1">
    <source>
        <dbReference type="EMBL" id="GLK73567.1"/>
    </source>
</evidence>
<protein>
    <submittedName>
        <fullName evidence="1">Uncharacterized protein</fullName>
    </submittedName>
</protein>
<gene>
    <name evidence="1" type="ORF">GCM10017643_36840</name>
</gene>
<reference evidence="1" key="1">
    <citation type="journal article" date="2014" name="Int. J. Syst. Evol. Microbiol.">
        <title>Complete genome sequence of Corynebacterium casei LMG S-19264T (=DSM 44701T), isolated from a smear-ripened cheese.</title>
        <authorList>
            <consortium name="US DOE Joint Genome Institute (JGI-PGF)"/>
            <person name="Walter F."/>
            <person name="Albersmeier A."/>
            <person name="Kalinowski J."/>
            <person name="Ruckert C."/>
        </authorList>
    </citation>
    <scope>NUCLEOTIDE SEQUENCE</scope>
    <source>
        <strain evidence="1">VKM B-2484</strain>
    </source>
</reference>
<organism evidence="1 2">
    <name type="scientific">Ancylobacter dichloromethanicus</name>
    <dbReference type="NCBI Taxonomy" id="518825"/>
    <lineage>
        <taxon>Bacteria</taxon>
        <taxon>Pseudomonadati</taxon>
        <taxon>Pseudomonadota</taxon>
        <taxon>Alphaproteobacteria</taxon>
        <taxon>Hyphomicrobiales</taxon>
        <taxon>Xanthobacteraceae</taxon>
        <taxon>Ancylobacter</taxon>
    </lineage>
</organism>
<keyword evidence="2" id="KW-1185">Reference proteome</keyword>
<name>A0A9W6JAT0_9HYPH</name>
<reference evidence="1" key="2">
    <citation type="submission" date="2023-01" db="EMBL/GenBank/DDBJ databases">
        <authorList>
            <person name="Sun Q."/>
            <person name="Evtushenko L."/>
        </authorList>
    </citation>
    <scope>NUCLEOTIDE SEQUENCE</scope>
    <source>
        <strain evidence="1">VKM B-2484</strain>
    </source>
</reference>
<dbReference type="EMBL" id="BSFJ01000027">
    <property type="protein sequence ID" value="GLK73567.1"/>
    <property type="molecule type" value="Genomic_DNA"/>
</dbReference>
<dbReference type="Proteomes" id="UP001143370">
    <property type="component" value="Unassembled WGS sequence"/>
</dbReference>
<comment type="caution">
    <text evidence="1">The sequence shown here is derived from an EMBL/GenBank/DDBJ whole genome shotgun (WGS) entry which is preliminary data.</text>
</comment>